<comment type="similarity">
    <text evidence="1">Belongs to the PhzF family.</text>
</comment>
<evidence type="ECO:0000256" key="2">
    <source>
        <dbReference type="ARBA" id="ARBA00023235"/>
    </source>
</evidence>
<reference evidence="4 5" key="1">
    <citation type="submission" date="2014-10" db="EMBL/GenBank/DDBJ databases">
        <title>Genome sequencing of Vibrio sinaloensis T08.</title>
        <authorList>
            <person name="Chan K.-G."/>
            <person name="Mohamad N.I."/>
        </authorList>
    </citation>
    <scope>NUCLEOTIDE SEQUENCE [LARGE SCALE GENOMIC DNA]</scope>
    <source>
        <strain evidence="4 5">T08</strain>
    </source>
</reference>
<evidence type="ECO:0000256" key="3">
    <source>
        <dbReference type="PIRSR" id="PIRSR016184-1"/>
    </source>
</evidence>
<keyword evidence="2" id="KW-0413">Isomerase</keyword>
<evidence type="ECO:0000313" key="4">
    <source>
        <dbReference type="EMBL" id="KGY10390.1"/>
    </source>
</evidence>
<organism evidence="4 5">
    <name type="scientific">Photobacterium sp. (strain ATCC 43367)</name>
    <dbReference type="NCBI Taxonomy" id="379097"/>
    <lineage>
        <taxon>Bacteria</taxon>
        <taxon>Pseudomonadati</taxon>
        <taxon>Pseudomonadota</taxon>
        <taxon>Gammaproteobacteria</taxon>
        <taxon>Vibrionales</taxon>
        <taxon>Vibrionaceae</taxon>
        <taxon>Vibrio</taxon>
        <taxon>Vibrio oreintalis group</taxon>
    </lineage>
</organism>
<feature type="active site" evidence="3">
    <location>
        <position position="46"/>
    </location>
</feature>
<dbReference type="STRING" id="379097.SE23_05030"/>
<protein>
    <submittedName>
        <fullName evidence="4">Phenazine biosynthesis protein PhzF</fullName>
    </submittedName>
</protein>
<dbReference type="OrthoDB" id="9788221at2"/>
<dbReference type="InterPro" id="IPR003719">
    <property type="entry name" value="Phenazine_PhzF-like"/>
</dbReference>
<dbReference type="NCBIfam" id="TIGR00654">
    <property type="entry name" value="PhzF_family"/>
    <property type="match status" value="1"/>
</dbReference>
<comment type="caution">
    <text evidence="4">The sequence shown here is derived from an EMBL/GenBank/DDBJ whole genome shotgun (WGS) entry which is preliminary data.</text>
</comment>
<evidence type="ECO:0000313" key="5">
    <source>
        <dbReference type="Proteomes" id="UP000030451"/>
    </source>
</evidence>
<gene>
    <name evidence="4" type="ORF">NM06_05660</name>
</gene>
<accession>A0A0A5I1I4</accession>
<dbReference type="Proteomes" id="UP000030451">
    <property type="component" value="Unassembled WGS sequence"/>
</dbReference>
<dbReference type="PANTHER" id="PTHR13774">
    <property type="entry name" value="PHENAZINE BIOSYNTHESIS PROTEIN"/>
    <property type="match status" value="1"/>
</dbReference>
<dbReference type="EMBL" id="JRWP01000004">
    <property type="protein sequence ID" value="KGY10390.1"/>
    <property type="molecule type" value="Genomic_DNA"/>
</dbReference>
<dbReference type="PIRSF" id="PIRSF016184">
    <property type="entry name" value="PhzC_PhzF"/>
    <property type="match status" value="1"/>
</dbReference>
<dbReference type="SUPFAM" id="SSF54506">
    <property type="entry name" value="Diaminopimelate epimerase-like"/>
    <property type="match status" value="1"/>
</dbReference>
<dbReference type="GO" id="GO:0016853">
    <property type="term" value="F:isomerase activity"/>
    <property type="evidence" value="ECO:0007669"/>
    <property type="project" value="UniProtKB-KW"/>
</dbReference>
<evidence type="ECO:0000256" key="1">
    <source>
        <dbReference type="ARBA" id="ARBA00008270"/>
    </source>
</evidence>
<name>A0A0A5I1I4_PHOS4</name>
<dbReference type="AlphaFoldDB" id="A0A0A5I1I4"/>
<dbReference type="RefSeq" id="WP_038188833.1">
    <property type="nucleotide sequence ID" value="NZ_JRWP01000004.1"/>
</dbReference>
<sequence length="262" mass="29597">MEFELFVCDTFTQERFKGNPAAVVPLTDWLSDDMMLKIAQENNLSETAFIKQIAIDQHEIRWFSPICEIEFCGHATLASAFTLFHFFNAGERIVFETRFVGPIEVEKDRSGRILMDFPHQMPSATEAPVALLEGLSIPPLHVKKNPQAYFVFYDNEQDVLDLRTKSDFLTQLAPYDVVATAPSKDYDFVSRYFWPANGGDEDPVTGSIHSGLAPYWSEKLGKDHMIAYQASKRGGTLYCHVSPEKATIGGDAVLYSRGKFYI</sequence>
<dbReference type="Gene3D" id="3.10.310.10">
    <property type="entry name" value="Diaminopimelate Epimerase, Chain A, domain 1"/>
    <property type="match status" value="2"/>
</dbReference>
<proteinExistence type="inferred from homology"/>
<dbReference type="Pfam" id="PF02567">
    <property type="entry name" value="PhzC-PhzF"/>
    <property type="match status" value="1"/>
</dbReference>
<dbReference type="GO" id="GO:0005737">
    <property type="term" value="C:cytoplasm"/>
    <property type="evidence" value="ECO:0007669"/>
    <property type="project" value="TreeGrafter"/>
</dbReference>
<dbReference type="PANTHER" id="PTHR13774:SF17">
    <property type="entry name" value="PHENAZINE BIOSYNTHESIS-LIKE DOMAIN-CONTAINING PROTEIN"/>
    <property type="match status" value="1"/>
</dbReference>